<keyword evidence="4" id="KW-1003">Cell membrane</keyword>
<dbReference type="GO" id="GO:0005354">
    <property type="term" value="F:galactose transmembrane transporter activity"/>
    <property type="evidence" value="ECO:0007669"/>
    <property type="project" value="InterPro"/>
</dbReference>
<feature type="transmembrane region" description="Helical" evidence="5">
    <location>
        <begin position="347"/>
        <end position="369"/>
    </location>
</feature>
<dbReference type="NCBIfam" id="TIGR01272">
    <property type="entry name" value="gluP"/>
    <property type="match status" value="1"/>
</dbReference>
<reference evidence="6" key="1">
    <citation type="submission" date="2018-05" db="EMBL/GenBank/DDBJ databases">
        <authorList>
            <person name="Lanie J.A."/>
            <person name="Ng W.-L."/>
            <person name="Kazmierczak K.M."/>
            <person name="Andrzejewski T.M."/>
            <person name="Davidsen T.M."/>
            <person name="Wayne K.J."/>
            <person name="Tettelin H."/>
            <person name="Glass J.I."/>
            <person name="Rusch D."/>
            <person name="Podicherti R."/>
            <person name="Tsui H.-C.T."/>
            <person name="Winkler M.E."/>
        </authorList>
    </citation>
    <scope>NUCLEOTIDE SEQUENCE</scope>
</reference>
<evidence type="ECO:0000256" key="2">
    <source>
        <dbReference type="ARBA" id="ARBA00004429"/>
    </source>
</evidence>
<dbReference type="PANTHER" id="PTHR43702:SF12">
    <property type="entry name" value="N-ACETYL GLUCOSAMINE TRANSPORTER NAGP"/>
    <property type="match status" value="1"/>
</dbReference>
<accession>A0A382E6C4</accession>
<dbReference type="InterPro" id="IPR011701">
    <property type="entry name" value="MFS"/>
</dbReference>
<dbReference type="InterPro" id="IPR036259">
    <property type="entry name" value="MFS_trans_sf"/>
</dbReference>
<evidence type="ECO:0008006" key="7">
    <source>
        <dbReference type="Google" id="ProtNLM"/>
    </source>
</evidence>
<dbReference type="GO" id="GO:1904659">
    <property type="term" value="P:D-glucose transmembrane transport"/>
    <property type="evidence" value="ECO:0007669"/>
    <property type="project" value="InterPro"/>
</dbReference>
<keyword evidence="5" id="KW-0472">Membrane</keyword>
<gene>
    <name evidence="6" type="ORF">METZ01_LOCUS198385</name>
</gene>
<feature type="transmembrane region" description="Helical" evidence="5">
    <location>
        <begin position="105"/>
        <end position="129"/>
    </location>
</feature>
<feature type="transmembrane region" description="Helical" evidence="5">
    <location>
        <begin position="381"/>
        <end position="399"/>
    </location>
</feature>
<evidence type="ECO:0000256" key="1">
    <source>
        <dbReference type="ARBA" id="ARBA00003321"/>
    </source>
</evidence>
<feature type="transmembrane region" description="Helical" evidence="5">
    <location>
        <begin position="195"/>
        <end position="215"/>
    </location>
</feature>
<comment type="similarity">
    <text evidence="3">Belongs to the major facilitator superfamily. FHS transporter (TC 2.A.1.7) family.</text>
</comment>
<proteinExistence type="inferred from homology"/>
<dbReference type="SUPFAM" id="SSF103473">
    <property type="entry name" value="MFS general substrate transporter"/>
    <property type="match status" value="1"/>
</dbReference>
<feature type="transmembrane region" description="Helical" evidence="5">
    <location>
        <begin position="141"/>
        <end position="164"/>
    </location>
</feature>
<dbReference type="CDD" id="cd17394">
    <property type="entry name" value="MFS_FucP_like"/>
    <property type="match status" value="1"/>
</dbReference>
<feature type="transmembrane region" description="Helical" evidence="5">
    <location>
        <begin position="47"/>
        <end position="67"/>
    </location>
</feature>
<organism evidence="6">
    <name type="scientific">marine metagenome</name>
    <dbReference type="NCBI Taxonomy" id="408172"/>
    <lineage>
        <taxon>unclassified sequences</taxon>
        <taxon>metagenomes</taxon>
        <taxon>ecological metagenomes</taxon>
    </lineage>
</organism>
<dbReference type="Pfam" id="PF07690">
    <property type="entry name" value="MFS_1"/>
    <property type="match status" value="1"/>
</dbReference>
<feature type="transmembrane region" description="Helical" evidence="5">
    <location>
        <begin position="411"/>
        <end position="428"/>
    </location>
</feature>
<dbReference type="Gene3D" id="1.20.1250.20">
    <property type="entry name" value="MFS general substrate transporter like domains"/>
    <property type="match status" value="2"/>
</dbReference>
<dbReference type="InterPro" id="IPR005964">
    <property type="entry name" value="Glc/Gal_transptr_bac"/>
</dbReference>
<feature type="transmembrane region" description="Helical" evidence="5">
    <location>
        <begin position="79"/>
        <end position="99"/>
    </location>
</feature>
<dbReference type="GO" id="GO:0005886">
    <property type="term" value="C:plasma membrane"/>
    <property type="evidence" value="ECO:0007669"/>
    <property type="project" value="UniProtKB-SubCell"/>
</dbReference>
<dbReference type="AlphaFoldDB" id="A0A382E6C4"/>
<dbReference type="InterPro" id="IPR050375">
    <property type="entry name" value="MFS_TsgA-like"/>
</dbReference>
<sequence>MAVSTDNRSSVVPMIIIGALFFMFGFVTWLNGSLIPFLQIACELNHLQAYLVTLAFYIAYTVMALPMSMILRHTGYKNGMMLGLFVMVLGALIFIPAAMLRAYSIFLFALFVLGTGLTILQTASNPYIVTIGPRETAAVRISIMGILNKGAGVVAPLVFSAFVLTGMDRFTEARLATLDSAQKALELSELSARLISPYLLMAGMLVLLILFIKFSPLPEPLFEEERDESATEDGSILQYPQVILGAISLFFYVGAEVIAGDTIGLFGKESGVANFGQLTSYTMVFMVIGYALGMVAIPRWLSQQQALTSSTALGVFFALLLLDASGDSASIWNTLFAWTGAPSIPNSVLFVALFGLSNALVWPAIWPLALNGLSKKNTNTASALLIMGIAGGAILPVIYGALAEVSHDPQSAYLIMIPCYLFILFYALKGHKLKQWSGDTRTISQSN</sequence>
<feature type="transmembrane region" description="Helical" evidence="5">
    <location>
        <begin position="236"/>
        <end position="258"/>
    </location>
</feature>
<dbReference type="GO" id="GO:0055056">
    <property type="term" value="F:D-glucose transmembrane transporter activity"/>
    <property type="evidence" value="ECO:0007669"/>
    <property type="project" value="InterPro"/>
</dbReference>
<keyword evidence="5" id="KW-1133">Transmembrane helix</keyword>
<feature type="transmembrane region" description="Helical" evidence="5">
    <location>
        <begin position="278"/>
        <end position="301"/>
    </location>
</feature>
<evidence type="ECO:0000313" key="6">
    <source>
        <dbReference type="EMBL" id="SVB45531.1"/>
    </source>
</evidence>
<name>A0A382E6C4_9ZZZZ</name>
<evidence type="ECO:0000256" key="3">
    <source>
        <dbReference type="ARBA" id="ARBA00009120"/>
    </source>
</evidence>
<feature type="transmembrane region" description="Helical" evidence="5">
    <location>
        <begin position="12"/>
        <end position="35"/>
    </location>
</feature>
<dbReference type="EMBL" id="UINC01042634">
    <property type="protein sequence ID" value="SVB45531.1"/>
    <property type="molecule type" value="Genomic_DNA"/>
</dbReference>
<keyword evidence="5" id="KW-0812">Transmembrane</keyword>
<feature type="transmembrane region" description="Helical" evidence="5">
    <location>
        <begin position="313"/>
        <end position="335"/>
    </location>
</feature>
<evidence type="ECO:0000256" key="4">
    <source>
        <dbReference type="ARBA" id="ARBA00022475"/>
    </source>
</evidence>
<evidence type="ECO:0000256" key="5">
    <source>
        <dbReference type="SAM" id="Phobius"/>
    </source>
</evidence>
<comment type="subcellular location">
    <subcellularLocation>
        <location evidence="2">Cell inner membrane</location>
        <topology evidence="2">Multi-pass membrane protein</topology>
    </subcellularLocation>
</comment>
<comment type="function">
    <text evidence="1">Intake of glucose and galactose.</text>
</comment>
<protein>
    <recommendedName>
        <fullName evidence="7">Major facilitator superfamily (MFS) profile domain-containing protein</fullName>
    </recommendedName>
</protein>
<dbReference type="PANTHER" id="PTHR43702">
    <property type="entry name" value="L-FUCOSE-PROTON SYMPORTER"/>
    <property type="match status" value="1"/>
</dbReference>